<feature type="domain" description="Large ribosomal subunit protein mL59" evidence="2">
    <location>
        <begin position="4"/>
        <end position="114"/>
    </location>
</feature>
<protein>
    <recommendedName>
        <fullName evidence="2">Large ribosomal subunit protein mL59 domain-containing protein</fullName>
    </recommendedName>
</protein>
<dbReference type="Proteomes" id="UP000268093">
    <property type="component" value="Unassembled WGS sequence"/>
</dbReference>
<reference evidence="3 4" key="1">
    <citation type="journal article" date="2018" name="New Phytol.">
        <title>Phylogenomics of Endogonaceae and evolution of mycorrhizas within Mucoromycota.</title>
        <authorList>
            <person name="Chang Y."/>
            <person name="Desiro A."/>
            <person name="Na H."/>
            <person name="Sandor L."/>
            <person name="Lipzen A."/>
            <person name="Clum A."/>
            <person name="Barry K."/>
            <person name="Grigoriev I.V."/>
            <person name="Martin F.M."/>
            <person name="Stajich J.E."/>
            <person name="Smith M.E."/>
            <person name="Bonito G."/>
            <person name="Spatafora J.W."/>
        </authorList>
    </citation>
    <scope>NUCLEOTIDE SEQUENCE [LARGE SCALE GENOMIC DNA]</scope>
    <source>
        <strain evidence="3 4">GMNB39</strain>
    </source>
</reference>
<proteinExistence type="predicted"/>
<dbReference type="InterPro" id="IPR040922">
    <property type="entry name" value="Ribosomal_mL59_dom"/>
</dbReference>
<name>A0A433CX44_9FUNG</name>
<feature type="region of interest" description="Disordered" evidence="1">
    <location>
        <begin position="61"/>
        <end position="84"/>
    </location>
</feature>
<evidence type="ECO:0000313" key="4">
    <source>
        <dbReference type="Proteomes" id="UP000268093"/>
    </source>
</evidence>
<gene>
    <name evidence="3" type="ORF">BC936DRAFT_137541</name>
</gene>
<evidence type="ECO:0000313" key="3">
    <source>
        <dbReference type="EMBL" id="RUP43151.1"/>
    </source>
</evidence>
<keyword evidence="4" id="KW-1185">Reference proteome</keyword>
<dbReference type="EMBL" id="RBNI01011576">
    <property type="protein sequence ID" value="RUP43151.1"/>
    <property type="molecule type" value="Genomic_DNA"/>
</dbReference>
<sequence length="149" mass="17235">MTTLRKFSLRVLKSIATPHPPEIFKPKIVINQLTGNTHWHPPKYSLRRQADMRKACILSGKDPESIGLPPLPEKKPLRTKPPKLAKHVRMAPERKAKIDLALKNMLERIKEWKEVRINLYFDFLLRFLRVEGIRLGTCVCACTCGRETL</sequence>
<dbReference type="OrthoDB" id="18529at2759"/>
<comment type="caution">
    <text evidence="3">The sequence shown here is derived from an EMBL/GenBank/DDBJ whole genome shotgun (WGS) entry which is preliminary data.</text>
</comment>
<accession>A0A433CX44</accession>
<evidence type="ECO:0000259" key="2">
    <source>
        <dbReference type="Pfam" id="PF18126"/>
    </source>
</evidence>
<evidence type="ECO:0000256" key="1">
    <source>
        <dbReference type="SAM" id="MobiDB-lite"/>
    </source>
</evidence>
<dbReference type="AlphaFoldDB" id="A0A433CX44"/>
<dbReference type="Pfam" id="PF18126">
    <property type="entry name" value="Mitoc_mL59"/>
    <property type="match status" value="1"/>
</dbReference>
<organism evidence="3 4">
    <name type="scientific">Jimgerdemannia flammicorona</name>
    <dbReference type="NCBI Taxonomy" id="994334"/>
    <lineage>
        <taxon>Eukaryota</taxon>
        <taxon>Fungi</taxon>
        <taxon>Fungi incertae sedis</taxon>
        <taxon>Mucoromycota</taxon>
        <taxon>Mucoromycotina</taxon>
        <taxon>Endogonomycetes</taxon>
        <taxon>Endogonales</taxon>
        <taxon>Endogonaceae</taxon>
        <taxon>Jimgerdemannia</taxon>
    </lineage>
</organism>